<proteinExistence type="predicted"/>
<gene>
    <name evidence="1" type="ORF">LACBIDRAFT_300212</name>
</gene>
<accession>B0E3U1</accession>
<reference evidence="1 2" key="1">
    <citation type="journal article" date="2008" name="Nature">
        <title>The genome of Laccaria bicolor provides insights into mycorrhizal symbiosis.</title>
        <authorList>
            <person name="Martin F."/>
            <person name="Aerts A."/>
            <person name="Ahren D."/>
            <person name="Brun A."/>
            <person name="Danchin E.G.J."/>
            <person name="Duchaussoy F."/>
            <person name="Gibon J."/>
            <person name="Kohler A."/>
            <person name="Lindquist E."/>
            <person name="Pereda V."/>
            <person name="Salamov A."/>
            <person name="Shapiro H.J."/>
            <person name="Wuyts J."/>
            <person name="Blaudez D."/>
            <person name="Buee M."/>
            <person name="Brokstein P."/>
            <person name="Canbaeck B."/>
            <person name="Cohen D."/>
            <person name="Courty P.E."/>
            <person name="Coutinho P.M."/>
            <person name="Delaruelle C."/>
            <person name="Detter J.C."/>
            <person name="Deveau A."/>
            <person name="DiFazio S."/>
            <person name="Duplessis S."/>
            <person name="Fraissinet-Tachet L."/>
            <person name="Lucic E."/>
            <person name="Frey-Klett P."/>
            <person name="Fourrey C."/>
            <person name="Feussner I."/>
            <person name="Gay G."/>
            <person name="Grimwood J."/>
            <person name="Hoegger P.J."/>
            <person name="Jain P."/>
            <person name="Kilaru S."/>
            <person name="Labbe J."/>
            <person name="Lin Y.C."/>
            <person name="Legue V."/>
            <person name="Le Tacon F."/>
            <person name="Marmeisse R."/>
            <person name="Melayah D."/>
            <person name="Montanini B."/>
            <person name="Muratet M."/>
            <person name="Nehls U."/>
            <person name="Niculita-Hirzel H."/>
            <person name="Oudot-Le Secq M.P."/>
            <person name="Peter M."/>
            <person name="Quesneville H."/>
            <person name="Rajashekar B."/>
            <person name="Reich M."/>
            <person name="Rouhier N."/>
            <person name="Schmutz J."/>
            <person name="Yin T."/>
            <person name="Chalot M."/>
            <person name="Henrissat B."/>
            <person name="Kuees U."/>
            <person name="Lucas S."/>
            <person name="Van de Peer Y."/>
            <person name="Podila G.K."/>
            <person name="Polle A."/>
            <person name="Pukkila P.J."/>
            <person name="Richardson P.M."/>
            <person name="Rouze P."/>
            <person name="Sanders I.R."/>
            <person name="Stajich J.E."/>
            <person name="Tunlid A."/>
            <person name="Tuskan G."/>
            <person name="Grigoriev I.V."/>
        </authorList>
    </citation>
    <scope>NUCLEOTIDE SEQUENCE [LARGE SCALE GENOMIC DNA]</scope>
    <source>
        <strain evidence="2">S238N-H82 / ATCC MYA-4686</strain>
    </source>
</reference>
<dbReference type="Proteomes" id="UP000001194">
    <property type="component" value="Unassembled WGS sequence"/>
</dbReference>
<dbReference type="KEGG" id="lbc:LACBIDRAFT_300212"/>
<organism evidence="2">
    <name type="scientific">Laccaria bicolor (strain S238N-H82 / ATCC MYA-4686)</name>
    <name type="common">Bicoloured deceiver</name>
    <name type="synonym">Laccaria laccata var. bicolor</name>
    <dbReference type="NCBI Taxonomy" id="486041"/>
    <lineage>
        <taxon>Eukaryota</taxon>
        <taxon>Fungi</taxon>
        <taxon>Dikarya</taxon>
        <taxon>Basidiomycota</taxon>
        <taxon>Agaricomycotina</taxon>
        <taxon>Agaricomycetes</taxon>
        <taxon>Agaricomycetidae</taxon>
        <taxon>Agaricales</taxon>
        <taxon>Agaricineae</taxon>
        <taxon>Hydnangiaceae</taxon>
        <taxon>Laccaria</taxon>
    </lineage>
</organism>
<name>B0E3U1_LACBS</name>
<keyword evidence="2" id="KW-1185">Reference proteome</keyword>
<dbReference type="AlphaFoldDB" id="B0E3U1"/>
<dbReference type="GeneID" id="6086519"/>
<protein>
    <submittedName>
        <fullName evidence="1">Predicted protein</fullName>
    </submittedName>
</protein>
<dbReference type="InParanoid" id="B0E3U1"/>
<dbReference type="HOGENOM" id="CLU_2705251_0_0_1"/>
<evidence type="ECO:0000313" key="2">
    <source>
        <dbReference type="Proteomes" id="UP000001194"/>
    </source>
</evidence>
<dbReference type="EMBL" id="DS547268">
    <property type="protein sequence ID" value="EDQ98488.1"/>
    <property type="molecule type" value="Genomic_DNA"/>
</dbReference>
<sequence>MKVTGAQHLPACFRQLPSTRKCHLPDSPSKFSRFHIRSIRDTEVYPQKVEISKITTQSFYMLGSALHIQLPIL</sequence>
<evidence type="ECO:0000313" key="1">
    <source>
        <dbReference type="EMBL" id="EDQ98488.1"/>
    </source>
</evidence>
<dbReference type="RefSeq" id="XP_001890861.1">
    <property type="nucleotide sequence ID" value="XM_001890826.1"/>
</dbReference>